<keyword evidence="3" id="KW-0560">Oxidoreductase</keyword>
<dbReference type="PANTHER" id="PTHR24320:SF282">
    <property type="entry name" value="WW DOMAIN-CONTAINING OXIDOREDUCTASE"/>
    <property type="match status" value="1"/>
</dbReference>
<reference evidence="4" key="1">
    <citation type="submission" date="2022-07" db="EMBL/GenBank/DDBJ databases">
        <title>Fungi with potential for degradation of polypropylene.</title>
        <authorList>
            <person name="Gostincar C."/>
        </authorList>
    </citation>
    <scope>NUCLEOTIDE SEQUENCE</scope>
    <source>
        <strain evidence="4">EXF-13308</strain>
    </source>
</reference>
<dbReference type="SUPFAM" id="SSF51735">
    <property type="entry name" value="NAD(P)-binding Rossmann-fold domains"/>
    <property type="match status" value="1"/>
</dbReference>
<comment type="similarity">
    <text evidence="1">Belongs to the short-chain dehydrogenases/reductases (SDR) family.</text>
</comment>
<evidence type="ECO:0000256" key="3">
    <source>
        <dbReference type="ARBA" id="ARBA00023002"/>
    </source>
</evidence>
<dbReference type="AlphaFoldDB" id="A0AA38VL09"/>
<evidence type="ECO:0000256" key="1">
    <source>
        <dbReference type="ARBA" id="ARBA00006484"/>
    </source>
</evidence>
<evidence type="ECO:0000313" key="5">
    <source>
        <dbReference type="Proteomes" id="UP001174694"/>
    </source>
</evidence>
<sequence>MPSSKFDPDTLPDLTGKIFLVTGGNAGIGKATVAGLAGRGATVYMGARSPDKALSSIADIRREFPAADIRFVHIDHANLESVVVAAGQMLQTESKLHGLVNNAGVMGIPYLVTQDHFEIQFQTNYVSHWLLTQRLLPLLMATARVEGPGAVRIVNVTSDGHSRYPPKEGIRFNDINLEKESSMARYGQSKLANILHVQQLNKRYGPGDADGPGVPGEIWTAAVHPGHIDTGLNKQATAMAPPTILRILTPLMRCAGILDEQAKGALSSLFAVASPEFTRSNSGAYVVPYAKIGTPSAAAEDAALAGKLWDWTTEALQSKGLLL</sequence>
<protein>
    <submittedName>
        <fullName evidence="4">Short chain dehydrogenase protein</fullName>
    </submittedName>
</protein>
<evidence type="ECO:0000256" key="2">
    <source>
        <dbReference type="ARBA" id="ARBA00022857"/>
    </source>
</evidence>
<accession>A0AA38VL09</accession>
<dbReference type="PRINTS" id="PR00081">
    <property type="entry name" value="GDHRDH"/>
</dbReference>
<comment type="caution">
    <text evidence="4">The sequence shown here is derived from an EMBL/GenBank/DDBJ whole genome shotgun (WGS) entry which is preliminary data.</text>
</comment>
<proteinExistence type="inferred from homology"/>
<dbReference type="Proteomes" id="UP001174694">
    <property type="component" value="Unassembled WGS sequence"/>
</dbReference>
<keyword evidence="5" id="KW-1185">Reference proteome</keyword>
<dbReference type="GO" id="GO:0016491">
    <property type="term" value="F:oxidoreductase activity"/>
    <property type="evidence" value="ECO:0007669"/>
    <property type="project" value="UniProtKB-KW"/>
</dbReference>
<evidence type="ECO:0000313" key="4">
    <source>
        <dbReference type="EMBL" id="KAJ9149834.1"/>
    </source>
</evidence>
<dbReference type="EMBL" id="JANBVO010000009">
    <property type="protein sequence ID" value="KAJ9149834.1"/>
    <property type="molecule type" value="Genomic_DNA"/>
</dbReference>
<dbReference type="InterPro" id="IPR036291">
    <property type="entry name" value="NAD(P)-bd_dom_sf"/>
</dbReference>
<dbReference type="PANTHER" id="PTHR24320">
    <property type="entry name" value="RETINOL DEHYDROGENASE"/>
    <property type="match status" value="1"/>
</dbReference>
<dbReference type="Gene3D" id="3.40.50.720">
    <property type="entry name" value="NAD(P)-binding Rossmann-like Domain"/>
    <property type="match status" value="1"/>
</dbReference>
<organism evidence="4 5">
    <name type="scientific">Pleurostoma richardsiae</name>
    <dbReference type="NCBI Taxonomy" id="41990"/>
    <lineage>
        <taxon>Eukaryota</taxon>
        <taxon>Fungi</taxon>
        <taxon>Dikarya</taxon>
        <taxon>Ascomycota</taxon>
        <taxon>Pezizomycotina</taxon>
        <taxon>Sordariomycetes</taxon>
        <taxon>Sordariomycetidae</taxon>
        <taxon>Calosphaeriales</taxon>
        <taxon>Pleurostomataceae</taxon>
        <taxon>Pleurostoma</taxon>
    </lineage>
</organism>
<gene>
    <name evidence="4" type="ORF">NKR23_g3916</name>
</gene>
<dbReference type="Pfam" id="PF00106">
    <property type="entry name" value="adh_short"/>
    <property type="match status" value="1"/>
</dbReference>
<name>A0AA38VL09_9PEZI</name>
<dbReference type="InterPro" id="IPR002347">
    <property type="entry name" value="SDR_fam"/>
</dbReference>
<keyword evidence="2" id="KW-0521">NADP</keyword>